<feature type="signal peptide" evidence="1">
    <location>
        <begin position="1"/>
        <end position="24"/>
    </location>
</feature>
<name>A0A918C257_9DEIO</name>
<dbReference type="Proteomes" id="UP000603865">
    <property type="component" value="Unassembled WGS sequence"/>
</dbReference>
<keyword evidence="3" id="KW-1185">Reference proteome</keyword>
<reference evidence="2" key="2">
    <citation type="submission" date="2020-09" db="EMBL/GenBank/DDBJ databases">
        <authorList>
            <person name="Sun Q."/>
            <person name="Ohkuma M."/>
        </authorList>
    </citation>
    <scope>NUCLEOTIDE SEQUENCE</scope>
    <source>
        <strain evidence="2">JCM 31311</strain>
    </source>
</reference>
<sequence length="432" mass="46861">MRPSSNLLRVLAVLLGSAALSASAADLRLYSSFSEVRGDVSATSRTFTLTLPQDVWQNMIPGTLGLDGLSFTSAVQAQQDTWLKSLEGQRVTLRENGKRSPVTLIRAADLLIRDAAGEYRTVSYAQLSFPSPPPLGAQLPSQSILFRLKAAGKGVVSYLTRGLSWTPRYTLQVTSGTADRAALRALADIRNATTQAYRVSSTELFAGEVKIESDGVSQTIPPLSGYLPLPAVPIAGAAMSSPVPLDTINGLYRYGLNTAYVLQPRSTLTLPFLTPKLSSFLRYATLDSSFSPLDSQGVLDRSYRLKADQNLPGGIVTVREAGRIVGQASMPDTARNREIRLTLGRDPDLSYTRHAETLGTTPNNGGTYRVTYVFTSNKDRAFPVEVREQIDGRKVLLDGLKAQNQVIVKRRIEVAAHGTARVSFTVIINNDD</sequence>
<keyword evidence="1" id="KW-0732">Signal</keyword>
<evidence type="ECO:0000256" key="1">
    <source>
        <dbReference type="SAM" id="SignalP"/>
    </source>
</evidence>
<proteinExistence type="predicted"/>
<reference evidence="2" key="1">
    <citation type="journal article" date="2014" name="Int. J. Syst. Evol. Microbiol.">
        <title>Complete genome sequence of Corynebacterium casei LMG S-19264T (=DSM 44701T), isolated from a smear-ripened cheese.</title>
        <authorList>
            <consortium name="US DOE Joint Genome Institute (JGI-PGF)"/>
            <person name="Walter F."/>
            <person name="Albersmeier A."/>
            <person name="Kalinowski J."/>
            <person name="Ruckert C."/>
        </authorList>
    </citation>
    <scope>NUCLEOTIDE SEQUENCE</scope>
    <source>
        <strain evidence="2">JCM 31311</strain>
    </source>
</reference>
<dbReference type="PANTHER" id="PTHR38075">
    <property type="entry name" value="DUF4139 DOMAIN-CONTAINING PROTEIN"/>
    <property type="match status" value="1"/>
</dbReference>
<gene>
    <name evidence="2" type="ORF">GCM10008957_12570</name>
</gene>
<dbReference type="PANTHER" id="PTHR38075:SF1">
    <property type="entry name" value="DUF4139 DOMAIN-CONTAINING PROTEIN"/>
    <property type="match status" value="1"/>
</dbReference>
<dbReference type="AlphaFoldDB" id="A0A918C257"/>
<evidence type="ECO:0008006" key="4">
    <source>
        <dbReference type="Google" id="ProtNLM"/>
    </source>
</evidence>
<feature type="chain" id="PRO_5037938902" description="DUF4139 domain-containing protein" evidence="1">
    <location>
        <begin position="25"/>
        <end position="432"/>
    </location>
</feature>
<comment type="caution">
    <text evidence="2">The sequence shown here is derived from an EMBL/GenBank/DDBJ whole genome shotgun (WGS) entry which is preliminary data.</text>
</comment>
<dbReference type="EMBL" id="BMQL01000004">
    <property type="protein sequence ID" value="GGR01135.1"/>
    <property type="molecule type" value="Genomic_DNA"/>
</dbReference>
<dbReference type="RefSeq" id="WP_189088654.1">
    <property type="nucleotide sequence ID" value="NZ_BMQL01000004.1"/>
</dbReference>
<evidence type="ECO:0000313" key="2">
    <source>
        <dbReference type="EMBL" id="GGR01135.1"/>
    </source>
</evidence>
<accession>A0A918C257</accession>
<organism evidence="2 3">
    <name type="scientific">Deinococcus ruber</name>
    <dbReference type="NCBI Taxonomy" id="1848197"/>
    <lineage>
        <taxon>Bacteria</taxon>
        <taxon>Thermotogati</taxon>
        <taxon>Deinococcota</taxon>
        <taxon>Deinococci</taxon>
        <taxon>Deinococcales</taxon>
        <taxon>Deinococcaceae</taxon>
        <taxon>Deinococcus</taxon>
    </lineage>
</organism>
<protein>
    <recommendedName>
        <fullName evidence="4">DUF4139 domain-containing protein</fullName>
    </recommendedName>
</protein>
<evidence type="ECO:0000313" key="3">
    <source>
        <dbReference type="Proteomes" id="UP000603865"/>
    </source>
</evidence>